<dbReference type="EMBL" id="BTRK01000002">
    <property type="protein sequence ID" value="GMR36917.1"/>
    <property type="molecule type" value="Genomic_DNA"/>
</dbReference>
<sequence>MDAILDSDRTHEAVRILESSDSSPKPVTASAPLGILILITLFSVVLVISGFVVIAMVLDPSNSLVEEDSQERD</sequence>
<keyword evidence="1" id="KW-1133">Transmembrane helix</keyword>
<keyword evidence="3" id="KW-1185">Reference proteome</keyword>
<dbReference type="Proteomes" id="UP001328107">
    <property type="component" value="Unassembled WGS sequence"/>
</dbReference>
<dbReference type="AlphaFoldDB" id="A0AAN5CBE0"/>
<proteinExistence type="predicted"/>
<evidence type="ECO:0000256" key="1">
    <source>
        <dbReference type="SAM" id="Phobius"/>
    </source>
</evidence>
<organism evidence="2 3">
    <name type="scientific">Pristionchus mayeri</name>
    <dbReference type="NCBI Taxonomy" id="1317129"/>
    <lineage>
        <taxon>Eukaryota</taxon>
        <taxon>Metazoa</taxon>
        <taxon>Ecdysozoa</taxon>
        <taxon>Nematoda</taxon>
        <taxon>Chromadorea</taxon>
        <taxon>Rhabditida</taxon>
        <taxon>Rhabditina</taxon>
        <taxon>Diplogasteromorpha</taxon>
        <taxon>Diplogasteroidea</taxon>
        <taxon>Neodiplogasteridae</taxon>
        <taxon>Pristionchus</taxon>
    </lineage>
</organism>
<keyword evidence="1" id="KW-0812">Transmembrane</keyword>
<keyword evidence="1" id="KW-0472">Membrane</keyword>
<comment type="caution">
    <text evidence="2">The sequence shown here is derived from an EMBL/GenBank/DDBJ whole genome shotgun (WGS) entry which is preliminary data.</text>
</comment>
<evidence type="ECO:0000313" key="3">
    <source>
        <dbReference type="Proteomes" id="UP001328107"/>
    </source>
</evidence>
<feature type="non-terminal residue" evidence="2">
    <location>
        <position position="73"/>
    </location>
</feature>
<feature type="transmembrane region" description="Helical" evidence="1">
    <location>
        <begin position="33"/>
        <end position="58"/>
    </location>
</feature>
<accession>A0AAN5CBE0</accession>
<name>A0AAN5CBE0_9BILA</name>
<reference evidence="3" key="1">
    <citation type="submission" date="2022-10" db="EMBL/GenBank/DDBJ databases">
        <title>Genome assembly of Pristionchus species.</title>
        <authorList>
            <person name="Yoshida K."/>
            <person name="Sommer R.J."/>
        </authorList>
    </citation>
    <scope>NUCLEOTIDE SEQUENCE [LARGE SCALE GENOMIC DNA]</scope>
    <source>
        <strain evidence="3">RS5460</strain>
    </source>
</reference>
<gene>
    <name evidence="2" type="ORF">PMAYCL1PPCAC_07112</name>
</gene>
<evidence type="ECO:0000313" key="2">
    <source>
        <dbReference type="EMBL" id="GMR36917.1"/>
    </source>
</evidence>
<protein>
    <submittedName>
        <fullName evidence="2">Uncharacterized protein</fullName>
    </submittedName>
</protein>